<gene>
    <name evidence="2" type="ORF">VTK73DRAFT_5295</name>
</gene>
<accession>A0ABR3WP45</accession>
<feature type="transmembrane region" description="Helical" evidence="1">
    <location>
        <begin position="16"/>
        <end position="37"/>
    </location>
</feature>
<proteinExistence type="predicted"/>
<dbReference type="EMBL" id="JAZHXJ010000299">
    <property type="protein sequence ID" value="KAL1865294.1"/>
    <property type="molecule type" value="Genomic_DNA"/>
</dbReference>
<feature type="transmembrane region" description="Helical" evidence="1">
    <location>
        <begin position="178"/>
        <end position="196"/>
    </location>
</feature>
<comment type="caution">
    <text evidence="2">The sequence shown here is derived from an EMBL/GenBank/DDBJ whole genome shotgun (WGS) entry which is preliminary data.</text>
</comment>
<keyword evidence="3" id="KW-1185">Reference proteome</keyword>
<evidence type="ECO:0000313" key="2">
    <source>
        <dbReference type="EMBL" id="KAL1865294.1"/>
    </source>
</evidence>
<sequence>MTYKILFRKWRSRAPLWYLMVAELAGLVPCLVLFSIARPDLYRTQFWQIGFDMKMNSNPSMILYAIANGRPLPSIPFVWSSTLTNFNVAISIVSLFLLLTKMITFIMRVWYPLFGVLAGIAMTALYAASVYGQAGPDHADSRYPSSSPWYIRLSCDVAKPYGAVQHCMLAKGTFAVTVYMLTIYLANLGLSIWSMLPNKKMDDEEEIDSPAESTSPATFKEWEMQPTAGSSTPFTPRTQAFNTLDRKLPLRYS</sequence>
<organism evidence="2 3">
    <name type="scientific">Phialemonium thermophilum</name>
    <dbReference type="NCBI Taxonomy" id="223376"/>
    <lineage>
        <taxon>Eukaryota</taxon>
        <taxon>Fungi</taxon>
        <taxon>Dikarya</taxon>
        <taxon>Ascomycota</taxon>
        <taxon>Pezizomycotina</taxon>
        <taxon>Sordariomycetes</taxon>
        <taxon>Sordariomycetidae</taxon>
        <taxon>Cephalothecales</taxon>
        <taxon>Cephalothecaceae</taxon>
        <taxon>Phialemonium</taxon>
    </lineage>
</organism>
<evidence type="ECO:0000313" key="3">
    <source>
        <dbReference type="Proteomes" id="UP001586593"/>
    </source>
</evidence>
<name>A0ABR3WP45_9PEZI</name>
<evidence type="ECO:0000256" key="1">
    <source>
        <dbReference type="SAM" id="Phobius"/>
    </source>
</evidence>
<feature type="transmembrane region" description="Helical" evidence="1">
    <location>
        <begin position="111"/>
        <end position="131"/>
    </location>
</feature>
<keyword evidence="1" id="KW-0472">Membrane</keyword>
<keyword evidence="1" id="KW-0812">Transmembrane</keyword>
<keyword evidence="1" id="KW-1133">Transmembrane helix</keyword>
<protein>
    <submittedName>
        <fullName evidence="2">Uncharacterized protein</fullName>
    </submittedName>
</protein>
<reference evidence="2 3" key="1">
    <citation type="journal article" date="2024" name="Commun. Biol.">
        <title>Comparative genomic analysis of thermophilic fungi reveals convergent evolutionary adaptations and gene losses.</title>
        <authorList>
            <person name="Steindorff A.S."/>
            <person name="Aguilar-Pontes M.V."/>
            <person name="Robinson A.J."/>
            <person name="Andreopoulos B."/>
            <person name="LaButti K."/>
            <person name="Kuo A."/>
            <person name="Mondo S."/>
            <person name="Riley R."/>
            <person name="Otillar R."/>
            <person name="Haridas S."/>
            <person name="Lipzen A."/>
            <person name="Grimwood J."/>
            <person name="Schmutz J."/>
            <person name="Clum A."/>
            <person name="Reid I.D."/>
            <person name="Moisan M.C."/>
            <person name="Butler G."/>
            <person name="Nguyen T.T.M."/>
            <person name="Dewar K."/>
            <person name="Conant G."/>
            <person name="Drula E."/>
            <person name="Henrissat B."/>
            <person name="Hansel C."/>
            <person name="Singer S."/>
            <person name="Hutchinson M.I."/>
            <person name="de Vries R.P."/>
            <person name="Natvig D.O."/>
            <person name="Powell A.J."/>
            <person name="Tsang A."/>
            <person name="Grigoriev I.V."/>
        </authorList>
    </citation>
    <scope>NUCLEOTIDE SEQUENCE [LARGE SCALE GENOMIC DNA]</scope>
    <source>
        <strain evidence="2 3">ATCC 24622</strain>
    </source>
</reference>
<feature type="transmembrane region" description="Helical" evidence="1">
    <location>
        <begin position="77"/>
        <end position="99"/>
    </location>
</feature>
<dbReference type="Proteomes" id="UP001586593">
    <property type="component" value="Unassembled WGS sequence"/>
</dbReference>